<evidence type="ECO:0000313" key="1">
    <source>
        <dbReference type="EMBL" id="KKK62915.1"/>
    </source>
</evidence>
<protein>
    <submittedName>
        <fullName evidence="1">Uncharacterized protein</fullName>
    </submittedName>
</protein>
<sequence>MLLSENVNIFTGLNNAVNPSSVLYKEGLAYISDNSRIDKELVWNKGPNLANVGGSPTTAAVPNKSSTHFASLSILGSHVIAKELGNTDTIDEGPNGYAYYTKSSDYPQYWTGADDSGAGDSGIARPGQTTYPSVAISGTGARQETGIYYYMATIYDATRDIESLPTPAIEHWVGRRYVGDLRQADVPVLSGITSAGMKIRWYRSKVIRINKGDTMQLGQVNSPTDFYFIGEVNTGSSFSDYAHDREIDKPENYYTGRGS</sequence>
<feature type="non-terminal residue" evidence="1">
    <location>
        <position position="259"/>
    </location>
</feature>
<proteinExistence type="predicted"/>
<gene>
    <name evidence="1" type="ORF">LCGC14_2999570</name>
</gene>
<dbReference type="EMBL" id="LAZR01061763">
    <property type="protein sequence ID" value="KKK62915.1"/>
    <property type="molecule type" value="Genomic_DNA"/>
</dbReference>
<reference evidence="1" key="1">
    <citation type="journal article" date="2015" name="Nature">
        <title>Complex archaea that bridge the gap between prokaryotes and eukaryotes.</title>
        <authorList>
            <person name="Spang A."/>
            <person name="Saw J.H."/>
            <person name="Jorgensen S.L."/>
            <person name="Zaremba-Niedzwiedzka K."/>
            <person name="Martijn J."/>
            <person name="Lind A.E."/>
            <person name="van Eijk R."/>
            <person name="Schleper C."/>
            <person name="Guy L."/>
            <person name="Ettema T.J."/>
        </authorList>
    </citation>
    <scope>NUCLEOTIDE SEQUENCE</scope>
</reference>
<comment type="caution">
    <text evidence="1">The sequence shown here is derived from an EMBL/GenBank/DDBJ whole genome shotgun (WGS) entry which is preliminary data.</text>
</comment>
<accession>A0A0F8XP30</accession>
<name>A0A0F8XP30_9ZZZZ</name>
<organism evidence="1">
    <name type="scientific">marine sediment metagenome</name>
    <dbReference type="NCBI Taxonomy" id="412755"/>
    <lineage>
        <taxon>unclassified sequences</taxon>
        <taxon>metagenomes</taxon>
        <taxon>ecological metagenomes</taxon>
    </lineage>
</organism>
<dbReference type="AlphaFoldDB" id="A0A0F8XP30"/>